<dbReference type="RefSeq" id="WP_060934681.1">
    <property type="nucleotide sequence ID" value="NZ_KQ960407.1"/>
</dbReference>
<dbReference type="EMBL" id="LSDK01000002">
    <property type="protein sequence ID" value="KXB79037.1"/>
    <property type="molecule type" value="Genomic_DNA"/>
</dbReference>
<proteinExistence type="predicted"/>
<dbReference type="Proteomes" id="UP000070224">
    <property type="component" value="Unassembled WGS sequence"/>
</dbReference>
<keyword evidence="2" id="KW-1185">Reference proteome</keyword>
<gene>
    <name evidence="1" type="ORF">HMPREF3185_00014</name>
</gene>
<comment type="caution">
    <text evidence="1">The sequence shown here is derived from an EMBL/GenBank/DDBJ whole genome shotgun (WGS) entry which is preliminary data.</text>
</comment>
<evidence type="ECO:0000313" key="1">
    <source>
        <dbReference type="EMBL" id="KXB79037.1"/>
    </source>
</evidence>
<name>A0A134BGG1_9PORP</name>
<dbReference type="OrthoDB" id="1095019at2"/>
<organism evidence="1 2">
    <name type="scientific">Porphyromonas somerae</name>
    <dbReference type="NCBI Taxonomy" id="322095"/>
    <lineage>
        <taxon>Bacteria</taxon>
        <taxon>Pseudomonadati</taxon>
        <taxon>Bacteroidota</taxon>
        <taxon>Bacteroidia</taxon>
        <taxon>Bacteroidales</taxon>
        <taxon>Porphyromonadaceae</taxon>
        <taxon>Porphyromonas</taxon>
    </lineage>
</organism>
<evidence type="ECO:0000313" key="2">
    <source>
        <dbReference type="Proteomes" id="UP000070224"/>
    </source>
</evidence>
<reference evidence="2" key="1">
    <citation type="submission" date="2016-01" db="EMBL/GenBank/DDBJ databases">
        <authorList>
            <person name="Mitreva M."/>
            <person name="Pepin K.H."/>
            <person name="Mihindukulasuriya K.A."/>
            <person name="Fulton R."/>
            <person name="Fronick C."/>
            <person name="O'Laughlin M."/>
            <person name="Miner T."/>
            <person name="Herter B."/>
            <person name="Rosa B.A."/>
            <person name="Cordes M."/>
            <person name="Tomlinson C."/>
            <person name="Wollam A."/>
            <person name="Palsikar V.B."/>
            <person name="Mardis E.R."/>
            <person name="Wilson R.K."/>
        </authorList>
    </citation>
    <scope>NUCLEOTIDE SEQUENCE [LARGE SCALE GENOMIC DNA]</scope>
    <source>
        <strain evidence="2">KA00683</strain>
    </source>
</reference>
<dbReference type="PATRIC" id="fig|322095.3.peg.14"/>
<protein>
    <submittedName>
        <fullName evidence="1">Uncharacterized protein</fullName>
    </submittedName>
</protein>
<dbReference type="AlphaFoldDB" id="A0A134BGG1"/>
<sequence>MIGILIGSDYQPLISSGELQLGEITPQNQAIIIQSHKGEIKENPALGVGISDMLLDNDPLYWRVRIREALELDGEVVESIKITSSEVQINAHY</sequence>
<dbReference type="STRING" id="322095.HMPREF3185_00014"/>
<accession>A0A134BGG1</accession>